<keyword evidence="2" id="KW-1185">Reference proteome</keyword>
<evidence type="ECO:0000313" key="1">
    <source>
        <dbReference type="EMBL" id="KAL2800760.1"/>
    </source>
</evidence>
<gene>
    <name evidence="1" type="ORF">BJX66DRAFT_99270</name>
</gene>
<dbReference type="Proteomes" id="UP001610563">
    <property type="component" value="Unassembled WGS sequence"/>
</dbReference>
<accession>A0ABR4GQK6</accession>
<comment type="caution">
    <text evidence="1">The sequence shown here is derived from an EMBL/GenBank/DDBJ whole genome shotgun (WGS) entry which is preliminary data.</text>
</comment>
<proteinExistence type="predicted"/>
<protein>
    <submittedName>
        <fullName evidence="1">Uncharacterized protein</fullName>
    </submittedName>
</protein>
<reference evidence="1 2" key="1">
    <citation type="submission" date="2024-07" db="EMBL/GenBank/DDBJ databases">
        <title>Section-level genome sequencing and comparative genomics of Aspergillus sections Usti and Cavernicolus.</title>
        <authorList>
            <consortium name="Lawrence Berkeley National Laboratory"/>
            <person name="Nybo J.L."/>
            <person name="Vesth T.C."/>
            <person name="Theobald S."/>
            <person name="Frisvad J.C."/>
            <person name="Larsen T.O."/>
            <person name="Kjaerboelling I."/>
            <person name="Rothschild-Mancinelli K."/>
            <person name="Lyhne E.K."/>
            <person name="Kogle M.E."/>
            <person name="Barry K."/>
            <person name="Clum A."/>
            <person name="Na H."/>
            <person name="Ledsgaard L."/>
            <person name="Lin J."/>
            <person name="Lipzen A."/>
            <person name="Kuo A."/>
            <person name="Riley R."/>
            <person name="Mondo S."/>
            <person name="Labutti K."/>
            <person name="Haridas S."/>
            <person name="Pangalinan J."/>
            <person name="Salamov A.A."/>
            <person name="Simmons B.A."/>
            <person name="Magnuson J.K."/>
            <person name="Chen J."/>
            <person name="Drula E."/>
            <person name="Henrissat B."/>
            <person name="Wiebenga A."/>
            <person name="Lubbers R.J."/>
            <person name="Gomes A.C."/>
            <person name="Makela M.R."/>
            <person name="Stajich J."/>
            <person name="Grigoriev I.V."/>
            <person name="Mortensen U.H."/>
            <person name="De Vries R.P."/>
            <person name="Baker S.E."/>
            <person name="Andersen M.R."/>
        </authorList>
    </citation>
    <scope>NUCLEOTIDE SEQUENCE [LARGE SCALE GENOMIC DNA]</scope>
    <source>
        <strain evidence="1 2">CBS 209.92</strain>
    </source>
</reference>
<dbReference type="EMBL" id="JBFTWV010000002">
    <property type="protein sequence ID" value="KAL2800760.1"/>
    <property type="molecule type" value="Genomic_DNA"/>
</dbReference>
<name>A0ABR4GQK6_9EURO</name>
<evidence type="ECO:0000313" key="2">
    <source>
        <dbReference type="Proteomes" id="UP001610563"/>
    </source>
</evidence>
<organism evidence="1 2">
    <name type="scientific">Aspergillus keveii</name>
    <dbReference type="NCBI Taxonomy" id="714993"/>
    <lineage>
        <taxon>Eukaryota</taxon>
        <taxon>Fungi</taxon>
        <taxon>Dikarya</taxon>
        <taxon>Ascomycota</taxon>
        <taxon>Pezizomycotina</taxon>
        <taxon>Eurotiomycetes</taxon>
        <taxon>Eurotiomycetidae</taxon>
        <taxon>Eurotiales</taxon>
        <taxon>Aspergillaceae</taxon>
        <taxon>Aspergillus</taxon>
        <taxon>Aspergillus subgen. Nidulantes</taxon>
    </lineage>
</organism>
<sequence>MSVGQEAPTSSQKACCSGLCVPQLLDIRSPGGSVDFGVFRDSRAWFTHKHIQNRYIDRNPIYVDKKAKGGNIKVEPPLLTSISPNGHRAQQLPSRDHLSSESKNFASMILTSWKFSSALSSRSSVLDSRGLSKLVIFAICGSYLILGMSPRTLLCDHKIGATEEISLFDLSPNFLETSEQGTPADNAVVTLEAVSKVVNPRAGCSPVQGHCPQWSSDLRSSS</sequence>